<proteinExistence type="predicted"/>
<name>A0ABU7QRC0_AVIPA</name>
<feature type="domain" description="Phage MuF C-terminal" evidence="1">
    <location>
        <begin position="96"/>
        <end position="188"/>
    </location>
</feature>
<dbReference type="InterPro" id="IPR041131">
    <property type="entry name" value="MuF_C"/>
</dbReference>
<dbReference type="Proteomes" id="UP001352533">
    <property type="component" value="Unassembled WGS sequence"/>
</dbReference>
<protein>
    <recommendedName>
        <fullName evidence="1">Phage MuF C-terminal domain-containing protein</fullName>
    </recommendedName>
</protein>
<keyword evidence="3" id="KW-1185">Reference proteome</keyword>
<evidence type="ECO:0000313" key="3">
    <source>
        <dbReference type="Proteomes" id="UP001352533"/>
    </source>
</evidence>
<reference evidence="2 3" key="1">
    <citation type="journal article" date="2022" name="Front. Microbiol.">
        <title>Commensal bacteria contribute to the growth of multidrug-resistant Avibacterium paragallinarum in chickens.</title>
        <authorList>
            <person name="Zhu J."/>
            <person name="Chen Y."/>
            <person name="Wu Y."/>
            <person name="Wang Y."/>
            <person name="Zhu K."/>
        </authorList>
    </citation>
    <scope>NUCLEOTIDE SEQUENCE [LARGE SCALE GENOMIC DNA]</scope>
    <source>
        <strain evidence="2 3">AV12</strain>
    </source>
</reference>
<feature type="non-terminal residue" evidence="2">
    <location>
        <position position="1"/>
    </location>
</feature>
<evidence type="ECO:0000259" key="1">
    <source>
        <dbReference type="Pfam" id="PF18819"/>
    </source>
</evidence>
<sequence length="192" mass="21580">QLPAYVSQDFSPFENIKTESDLSQYQNNKETRYSLNESADSEFAKAVERASNGYKGSHKRFIKMGTTPNVLKMIGLPNTIVSMREDVFHKVLSGGKHFLTADDLKHLPSQINNPIAVTRSRTKDNGYLVFTELTENVDGVDKPVIAALHIKEKNNGLEVIDVASAYGRNISQINEDLKQVLYWNKTKGYPIC</sequence>
<gene>
    <name evidence="2" type="ORF">M5S25_08165</name>
</gene>
<accession>A0ABU7QRC0</accession>
<dbReference type="EMBL" id="JAMDKS010000016">
    <property type="protein sequence ID" value="MEE6113165.1"/>
    <property type="molecule type" value="Genomic_DNA"/>
</dbReference>
<organism evidence="2 3">
    <name type="scientific">Avibacterium paragallinarum</name>
    <name type="common">Haemophilus gallinarum</name>
    <dbReference type="NCBI Taxonomy" id="728"/>
    <lineage>
        <taxon>Bacteria</taxon>
        <taxon>Pseudomonadati</taxon>
        <taxon>Pseudomonadota</taxon>
        <taxon>Gammaproteobacteria</taxon>
        <taxon>Pasteurellales</taxon>
        <taxon>Pasteurellaceae</taxon>
        <taxon>Avibacterium</taxon>
    </lineage>
</organism>
<dbReference type="RefSeq" id="WP_194751607.1">
    <property type="nucleotide sequence ID" value="NZ_JACEWB010000016.1"/>
</dbReference>
<comment type="caution">
    <text evidence="2">The sequence shown here is derived from an EMBL/GenBank/DDBJ whole genome shotgun (WGS) entry which is preliminary data.</text>
</comment>
<evidence type="ECO:0000313" key="2">
    <source>
        <dbReference type="EMBL" id="MEE6113165.1"/>
    </source>
</evidence>
<dbReference type="Pfam" id="PF18819">
    <property type="entry name" value="MuF_C"/>
    <property type="match status" value="1"/>
</dbReference>